<dbReference type="RefSeq" id="WP_262994735.1">
    <property type="nucleotide sequence ID" value="NZ_JAOTJC010000008.1"/>
</dbReference>
<dbReference type="InterPro" id="IPR000182">
    <property type="entry name" value="GNAT_dom"/>
</dbReference>
<name>A0ABT2VPM9_9ALTE</name>
<dbReference type="Proteomes" id="UP001209257">
    <property type="component" value="Unassembled WGS sequence"/>
</dbReference>
<reference evidence="3" key="1">
    <citation type="submission" date="2023-07" db="EMBL/GenBank/DDBJ databases">
        <title>Study on multiphase classification of strain Alteromonas salexigens isolated from the Yellow Sea.</title>
        <authorList>
            <person name="Sun L."/>
        </authorList>
    </citation>
    <scope>NUCLEOTIDE SEQUENCE [LARGE SCALE GENOMIC DNA]</scope>
    <source>
        <strain evidence="3">ASW11-19</strain>
    </source>
</reference>
<keyword evidence="3" id="KW-1185">Reference proteome</keyword>
<dbReference type="PANTHER" id="PTHR43792">
    <property type="entry name" value="GNAT FAMILY, PUTATIVE (AFU_ORTHOLOGUE AFUA_3G00765)-RELATED-RELATED"/>
    <property type="match status" value="1"/>
</dbReference>
<sequence>MYIDDSERLSFEPVSEKDAEFLWSIDQDEEVMRFLNGGKKTTREEVTGVFIPRIKAFSNPALGWGVWRVTEKATSEDVGWILVRPMLFFTATPQTDNLELGWRFKRHTWGRGLATEAARTVRDALFDMGVEKFSATATPDNTASIAVMKKLGMEYSHEIDYEDEVFQGRLVVYNQDLSRIVSF</sequence>
<dbReference type="Pfam" id="PF13302">
    <property type="entry name" value="Acetyltransf_3"/>
    <property type="match status" value="1"/>
</dbReference>
<organism evidence="2 3">
    <name type="scientific">Alteromonas salexigens</name>
    <dbReference type="NCBI Taxonomy" id="2982530"/>
    <lineage>
        <taxon>Bacteria</taxon>
        <taxon>Pseudomonadati</taxon>
        <taxon>Pseudomonadota</taxon>
        <taxon>Gammaproteobacteria</taxon>
        <taxon>Alteromonadales</taxon>
        <taxon>Alteromonadaceae</taxon>
        <taxon>Alteromonas/Salinimonas group</taxon>
        <taxon>Alteromonas</taxon>
    </lineage>
</organism>
<dbReference type="InterPro" id="IPR051531">
    <property type="entry name" value="N-acetyltransferase"/>
</dbReference>
<feature type="domain" description="N-acetyltransferase" evidence="1">
    <location>
        <begin position="9"/>
        <end position="178"/>
    </location>
</feature>
<gene>
    <name evidence="2" type="ORF">OCL06_11735</name>
</gene>
<dbReference type="EMBL" id="JAOTJC010000008">
    <property type="protein sequence ID" value="MCU7555265.1"/>
    <property type="molecule type" value="Genomic_DNA"/>
</dbReference>
<evidence type="ECO:0000313" key="2">
    <source>
        <dbReference type="EMBL" id="MCU7555265.1"/>
    </source>
</evidence>
<dbReference type="InterPro" id="IPR016181">
    <property type="entry name" value="Acyl_CoA_acyltransferase"/>
</dbReference>
<dbReference type="SUPFAM" id="SSF55729">
    <property type="entry name" value="Acyl-CoA N-acyltransferases (Nat)"/>
    <property type="match status" value="1"/>
</dbReference>
<dbReference type="PANTHER" id="PTHR43792:SF1">
    <property type="entry name" value="N-ACETYLTRANSFERASE DOMAIN-CONTAINING PROTEIN"/>
    <property type="match status" value="1"/>
</dbReference>
<accession>A0ABT2VPM9</accession>
<proteinExistence type="predicted"/>
<comment type="caution">
    <text evidence="2">The sequence shown here is derived from an EMBL/GenBank/DDBJ whole genome shotgun (WGS) entry which is preliminary data.</text>
</comment>
<evidence type="ECO:0000259" key="1">
    <source>
        <dbReference type="PROSITE" id="PS51186"/>
    </source>
</evidence>
<protein>
    <submittedName>
        <fullName evidence="2">GNAT family N-acetyltransferase</fullName>
    </submittedName>
</protein>
<dbReference type="Gene3D" id="3.40.630.30">
    <property type="match status" value="1"/>
</dbReference>
<evidence type="ECO:0000313" key="3">
    <source>
        <dbReference type="Proteomes" id="UP001209257"/>
    </source>
</evidence>
<dbReference type="PROSITE" id="PS51186">
    <property type="entry name" value="GNAT"/>
    <property type="match status" value="1"/>
</dbReference>